<keyword evidence="2" id="KW-0597">Phosphoprotein</keyword>
<dbReference type="GO" id="GO:0048791">
    <property type="term" value="P:calcium ion-regulated exocytosis of neurotransmitter"/>
    <property type="evidence" value="ECO:0007669"/>
    <property type="project" value="TreeGrafter"/>
</dbReference>
<dbReference type="PANTHER" id="PTHR10024">
    <property type="entry name" value="SYNAPTOTAGMIN"/>
    <property type="match status" value="1"/>
</dbReference>
<proteinExistence type="predicted"/>
<evidence type="ECO:0000313" key="14">
    <source>
        <dbReference type="EnsemblMetazoa" id="XP_038069110.1"/>
    </source>
</evidence>
<dbReference type="GO" id="GO:0030659">
    <property type="term" value="C:cytoplasmic vesicle membrane"/>
    <property type="evidence" value="ECO:0007669"/>
    <property type="project" value="UniProtKB-SubCell"/>
</dbReference>
<dbReference type="OMA" id="SIEYNFE"/>
<dbReference type="Proteomes" id="UP000887568">
    <property type="component" value="Unplaced"/>
</dbReference>
<keyword evidence="9" id="KW-0968">Cytoplasmic vesicle</keyword>
<keyword evidence="3 12" id="KW-0812">Transmembrane</keyword>
<evidence type="ECO:0000256" key="8">
    <source>
        <dbReference type="ARBA" id="ARBA00023136"/>
    </source>
</evidence>
<dbReference type="PRINTS" id="PR00399">
    <property type="entry name" value="SYNAPTOTAGMN"/>
</dbReference>
<keyword evidence="6" id="KW-0106">Calcium</keyword>
<evidence type="ECO:0000256" key="1">
    <source>
        <dbReference type="ARBA" id="ARBA00004156"/>
    </source>
</evidence>
<feature type="region of interest" description="Disordered" evidence="11">
    <location>
        <begin position="71"/>
        <end position="103"/>
    </location>
</feature>
<evidence type="ECO:0000256" key="4">
    <source>
        <dbReference type="ARBA" id="ARBA00022723"/>
    </source>
</evidence>
<dbReference type="GO" id="GO:0070382">
    <property type="term" value="C:exocytic vesicle"/>
    <property type="evidence" value="ECO:0007669"/>
    <property type="project" value="TreeGrafter"/>
</dbReference>
<dbReference type="InterPro" id="IPR035892">
    <property type="entry name" value="C2_domain_sf"/>
</dbReference>
<dbReference type="GO" id="GO:1903531">
    <property type="term" value="P:negative regulation of secretion by cell"/>
    <property type="evidence" value="ECO:0007669"/>
    <property type="project" value="UniProtKB-ARBA"/>
</dbReference>
<keyword evidence="7 12" id="KW-1133">Transmembrane helix</keyword>
<dbReference type="GO" id="GO:0000149">
    <property type="term" value="F:SNARE binding"/>
    <property type="evidence" value="ECO:0007669"/>
    <property type="project" value="TreeGrafter"/>
</dbReference>
<dbReference type="PROSITE" id="PS50004">
    <property type="entry name" value="C2"/>
    <property type="match status" value="2"/>
</dbReference>
<feature type="transmembrane region" description="Helical" evidence="12">
    <location>
        <begin position="20"/>
        <end position="44"/>
    </location>
</feature>
<dbReference type="AlphaFoldDB" id="A0A914AY86"/>
<evidence type="ECO:0000259" key="13">
    <source>
        <dbReference type="PROSITE" id="PS50004"/>
    </source>
</evidence>
<dbReference type="SMART" id="SM00239">
    <property type="entry name" value="C2"/>
    <property type="match status" value="2"/>
</dbReference>
<dbReference type="InterPro" id="IPR000008">
    <property type="entry name" value="C2_dom"/>
</dbReference>
<dbReference type="GO" id="GO:0098793">
    <property type="term" value="C:presynapse"/>
    <property type="evidence" value="ECO:0007669"/>
    <property type="project" value="GOC"/>
</dbReference>
<keyword evidence="15" id="KW-1185">Reference proteome</keyword>
<dbReference type="CDD" id="cd08388">
    <property type="entry name" value="C2A_Synaptotagmin-4-11"/>
    <property type="match status" value="1"/>
</dbReference>
<protein>
    <recommendedName>
        <fullName evidence="13">C2 domain-containing protein</fullName>
    </recommendedName>
</protein>
<accession>A0A914AY86</accession>
<evidence type="ECO:0000256" key="12">
    <source>
        <dbReference type="SAM" id="Phobius"/>
    </source>
</evidence>
<feature type="domain" description="C2" evidence="13">
    <location>
        <begin position="309"/>
        <end position="442"/>
    </location>
</feature>
<dbReference type="InterPro" id="IPR001565">
    <property type="entry name" value="Synaptotagmin"/>
</dbReference>
<keyword evidence="5" id="KW-0677">Repeat</keyword>
<dbReference type="GO" id="GO:0001786">
    <property type="term" value="F:phosphatidylserine binding"/>
    <property type="evidence" value="ECO:0007669"/>
    <property type="project" value="TreeGrafter"/>
</dbReference>
<evidence type="ECO:0000256" key="5">
    <source>
        <dbReference type="ARBA" id="ARBA00022737"/>
    </source>
</evidence>
<dbReference type="Pfam" id="PF00168">
    <property type="entry name" value="C2"/>
    <property type="match status" value="2"/>
</dbReference>
<dbReference type="GO" id="GO:0005509">
    <property type="term" value="F:calcium ion binding"/>
    <property type="evidence" value="ECO:0007669"/>
    <property type="project" value="TreeGrafter"/>
</dbReference>
<evidence type="ECO:0000256" key="6">
    <source>
        <dbReference type="ARBA" id="ARBA00022837"/>
    </source>
</evidence>
<dbReference type="Gene3D" id="2.60.40.150">
    <property type="entry name" value="C2 domain"/>
    <property type="match status" value="2"/>
</dbReference>
<dbReference type="PANTHER" id="PTHR10024:SF369">
    <property type="entry name" value="FI18813P1"/>
    <property type="match status" value="1"/>
</dbReference>
<dbReference type="GO" id="GO:0005886">
    <property type="term" value="C:plasma membrane"/>
    <property type="evidence" value="ECO:0007669"/>
    <property type="project" value="TreeGrafter"/>
</dbReference>
<keyword evidence="8 12" id="KW-0472">Membrane</keyword>
<dbReference type="OrthoDB" id="67700at2759"/>
<evidence type="ECO:0000256" key="2">
    <source>
        <dbReference type="ARBA" id="ARBA00022553"/>
    </source>
</evidence>
<evidence type="ECO:0000256" key="9">
    <source>
        <dbReference type="ARBA" id="ARBA00023329"/>
    </source>
</evidence>
<dbReference type="SUPFAM" id="SSF49562">
    <property type="entry name" value="C2 domain (Calcium/lipid-binding domain, CaLB)"/>
    <property type="match status" value="2"/>
</dbReference>
<evidence type="ECO:0000256" key="11">
    <source>
        <dbReference type="SAM" id="MobiDB-lite"/>
    </source>
</evidence>
<name>A0A914AY86_PATMI</name>
<sequence>MGMGDKEGFGGDDAGQKYQLSTAALVGVCLAVITSVLLLVLSVYHCYRRRYKASFFHGGTAEKGNRTFYARPASKPISSPELSSPDSLHGKGMPTLGPSKTFPPGTLSPVSPLSHEKKALMKTYSASTGGVSGGMDPGTFNKDCYSEGGELKNESGWQGDNKLQGSSTEDLTHLGQITFTVEYRTDKGVFTVTIHQAQGLPVKDPQSGTSDPYIKLCLLPEKKHKVKTRVMRKTLEPVYEETFTFYGLAYNQLQGVTLHFVVMSFDRFSRDDVIGEVVVPLANIDLSEKAVTLTREVKPRHPKISKSQGRGELLTSLCYQPAANKLTVVVLKAKNLPKMDVTGLSDPYVKIYLMYNNGRLAKKKTRLKKRTLNPVFNESFLFDVPLEGLENVSLEFQVLDHDRVMKNEIIGRLVIGKEAGENEAQHWADIMRNPRKQMAEWHKLTD</sequence>
<dbReference type="PRINTS" id="PR00360">
    <property type="entry name" value="C2DOMAIN"/>
</dbReference>
<evidence type="ECO:0000256" key="10">
    <source>
        <dbReference type="ARBA" id="ARBA00037847"/>
    </source>
</evidence>
<dbReference type="GeneID" id="119738333"/>
<evidence type="ECO:0000313" key="15">
    <source>
        <dbReference type="Proteomes" id="UP000887568"/>
    </source>
</evidence>
<feature type="domain" description="C2" evidence="13">
    <location>
        <begin position="173"/>
        <end position="295"/>
    </location>
</feature>
<reference evidence="14" key="1">
    <citation type="submission" date="2022-11" db="UniProtKB">
        <authorList>
            <consortium name="EnsemblMetazoa"/>
        </authorList>
    </citation>
    <scope>IDENTIFICATION</scope>
</reference>
<feature type="compositionally biased region" description="Polar residues" evidence="11">
    <location>
        <begin position="76"/>
        <end position="86"/>
    </location>
</feature>
<dbReference type="GO" id="GO:0030424">
    <property type="term" value="C:axon"/>
    <property type="evidence" value="ECO:0007669"/>
    <property type="project" value="TreeGrafter"/>
</dbReference>
<dbReference type="FunFam" id="2.60.40.150:FF:000039">
    <property type="entry name" value="Synaptotagmin 11"/>
    <property type="match status" value="1"/>
</dbReference>
<dbReference type="RefSeq" id="XP_038069110.1">
    <property type="nucleotide sequence ID" value="XM_038213182.1"/>
</dbReference>
<comment type="subcellular location">
    <subcellularLocation>
        <location evidence="1">Cytoplasmic vesicle membrane</location>
    </subcellularLocation>
    <subcellularLocation>
        <location evidence="10">Endomembrane system</location>
        <topology evidence="10">Single-pass membrane protein</topology>
    </subcellularLocation>
</comment>
<dbReference type="EnsemblMetazoa" id="XM_038213182.1">
    <property type="protein sequence ID" value="XP_038069110.1"/>
    <property type="gene ID" value="LOC119738333"/>
</dbReference>
<keyword evidence="4" id="KW-0479">Metal-binding</keyword>
<organism evidence="14 15">
    <name type="scientific">Patiria miniata</name>
    <name type="common">Bat star</name>
    <name type="synonym">Asterina miniata</name>
    <dbReference type="NCBI Taxonomy" id="46514"/>
    <lineage>
        <taxon>Eukaryota</taxon>
        <taxon>Metazoa</taxon>
        <taxon>Echinodermata</taxon>
        <taxon>Eleutherozoa</taxon>
        <taxon>Asterozoa</taxon>
        <taxon>Asteroidea</taxon>
        <taxon>Valvatacea</taxon>
        <taxon>Valvatida</taxon>
        <taxon>Asterinidae</taxon>
        <taxon>Patiria</taxon>
    </lineage>
</organism>
<evidence type="ECO:0000256" key="3">
    <source>
        <dbReference type="ARBA" id="ARBA00022692"/>
    </source>
</evidence>
<dbReference type="GO" id="GO:0030276">
    <property type="term" value="F:clathrin binding"/>
    <property type="evidence" value="ECO:0007669"/>
    <property type="project" value="TreeGrafter"/>
</dbReference>
<dbReference type="GO" id="GO:0005544">
    <property type="term" value="F:calcium-dependent phospholipid binding"/>
    <property type="evidence" value="ECO:0007669"/>
    <property type="project" value="TreeGrafter"/>
</dbReference>
<dbReference type="FunFam" id="2.60.40.150:FF:000051">
    <property type="entry name" value="Synaptotagmin 11"/>
    <property type="match status" value="1"/>
</dbReference>
<evidence type="ECO:0000256" key="7">
    <source>
        <dbReference type="ARBA" id="ARBA00022989"/>
    </source>
</evidence>
<dbReference type="GO" id="GO:0006906">
    <property type="term" value="P:vesicle fusion"/>
    <property type="evidence" value="ECO:0007669"/>
    <property type="project" value="TreeGrafter"/>
</dbReference>